<name>A0A8J6NPG8_9BACT</name>
<accession>A0A8J6NPG8</accession>
<protein>
    <submittedName>
        <fullName evidence="2">DUF1318 domain-containing protein</fullName>
    </submittedName>
</protein>
<dbReference type="EMBL" id="JACNJH010000235">
    <property type="protein sequence ID" value="MBC8362940.1"/>
    <property type="molecule type" value="Genomic_DNA"/>
</dbReference>
<reference evidence="2 3" key="1">
    <citation type="submission" date="2020-08" db="EMBL/GenBank/DDBJ databases">
        <title>Bridging the membrane lipid divide: bacteria of the FCB group superphylum have the potential to synthesize archaeal ether lipids.</title>
        <authorList>
            <person name="Villanueva L."/>
            <person name="Von Meijenfeldt F.A.B."/>
            <person name="Westbye A.B."/>
            <person name="Yadav S."/>
            <person name="Hopmans E.C."/>
            <person name="Dutilh B.E."/>
            <person name="Sinninghe Damste J.S."/>
        </authorList>
    </citation>
    <scope>NUCLEOTIDE SEQUENCE [LARGE SCALE GENOMIC DNA]</scope>
    <source>
        <strain evidence="2">NIOZ-UU30</strain>
    </source>
</reference>
<dbReference type="PROSITE" id="PS51257">
    <property type="entry name" value="PROKAR_LIPOPROTEIN"/>
    <property type="match status" value="1"/>
</dbReference>
<comment type="caution">
    <text evidence="2">The sequence shown here is derived from an EMBL/GenBank/DDBJ whole genome shotgun (WGS) entry which is preliminary data.</text>
</comment>
<evidence type="ECO:0000313" key="3">
    <source>
        <dbReference type="Proteomes" id="UP000603434"/>
    </source>
</evidence>
<dbReference type="Pfam" id="PF07027">
    <property type="entry name" value="DUF1318"/>
    <property type="match status" value="1"/>
</dbReference>
<evidence type="ECO:0000313" key="2">
    <source>
        <dbReference type="EMBL" id="MBC8362940.1"/>
    </source>
</evidence>
<proteinExistence type="predicted"/>
<feature type="transmembrane region" description="Helical" evidence="1">
    <location>
        <begin position="7"/>
        <end position="29"/>
    </location>
</feature>
<keyword evidence="1" id="KW-1133">Transmembrane helix</keyword>
<evidence type="ECO:0000256" key="1">
    <source>
        <dbReference type="SAM" id="Phobius"/>
    </source>
</evidence>
<dbReference type="AlphaFoldDB" id="A0A8J6NPG8"/>
<keyword evidence="1" id="KW-0812">Transmembrane</keyword>
<dbReference type="Proteomes" id="UP000603434">
    <property type="component" value="Unassembled WGS sequence"/>
</dbReference>
<dbReference type="InterPro" id="IPR008309">
    <property type="entry name" value="YdbL"/>
</dbReference>
<organism evidence="2 3">
    <name type="scientific">Candidatus Desulfatibia profunda</name>
    <dbReference type="NCBI Taxonomy" id="2841695"/>
    <lineage>
        <taxon>Bacteria</taxon>
        <taxon>Pseudomonadati</taxon>
        <taxon>Thermodesulfobacteriota</taxon>
        <taxon>Desulfobacteria</taxon>
        <taxon>Desulfobacterales</taxon>
        <taxon>Desulfobacterales incertae sedis</taxon>
        <taxon>Candidatus Desulfatibia</taxon>
    </lineage>
</organism>
<gene>
    <name evidence="2" type="ORF">H8E23_16270</name>
</gene>
<keyword evidence="1" id="KW-0472">Membrane</keyword>
<sequence>MKKFYTFLWAAGMVMTTTLLACVTINIYFPAEKVESVAGDIVNDIRGKKPPQKGDQSQNHEGLFQGIRFALAPASAWADDVTTVSNPTIRALKEKMKARFQELKPYYQKGALNEGDDGYLSVADTGGLNLKEKRDLNGLVDAENSDRGTLYAEVAKALKIDPGQINRIAEIFAKEWQKPVR</sequence>